<keyword evidence="3" id="KW-1185">Reference proteome</keyword>
<dbReference type="EMBL" id="CM016560">
    <property type="protein sequence ID" value="TKV98673.1"/>
    <property type="molecule type" value="Genomic_DNA"/>
</dbReference>
<feature type="compositionally biased region" description="Basic residues" evidence="1">
    <location>
        <begin position="176"/>
        <end position="185"/>
    </location>
</feature>
<name>A0A4U6TCI6_SETVI</name>
<proteinExistence type="predicted"/>
<sequence length="185" mass="20911">MRRSGYVCGSKLSITRYTYRRQLLIFFDDDPIRSDWEEAATGLDLHRRRLQAVCLDSGAVEGSCRQMIYDRRSPQPRVQAQRPPLFPEDAKEREAELRIKPPLLPARPQLRGCSIRSDAAATANRSLAIVAAAELVLDERRFHPGVSRDRGRGVEDGDGARAVEPTRERGRDAQTSRRRKPGVFA</sequence>
<evidence type="ECO:0000313" key="2">
    <source>
        <dbReference type="EMBL" id="TKV98673.1"/>
    </source>
</evidence>
<dbReference type="AlphaFoldDB" id="A0A4U6TCI6"/>
<organism evidence="2 3">
    <name type="scientific">Setaria viridis</name>
    <name type="common">Green bristlegrass</name>
    <name type="synonym">Setaria italica subsp. viridis</name>
    <dbReference type="NCBI Taxonomy" id="4556"/>
    <lineage>
        <taxon>Eukaryota</taxon>
        <taxon>Viridiplantae</taxon>
        <taxon>Streptophyta</taxon>
        <taxon>Embryophyta</taxon>
        <taxon>Tracheophyta</taxon>
        <taxon>Spermatophyta</taxon>
        <taxon>Magnoliopsida</taxon>
        <taxon>Liliopsida</taxon>
        <taxon>Poales</taxon>
        <taxon>Poaceae</taxon>
        <taxon>PACMAD clade</taxon>
        <taxon>Panicoideae</taxon>
        <taxon>Panicodae</taxon>
        <taxon>Paniceae</taxon>
        <taxon>Cenchrinae</taxon>
        <taxon>Setaria</taxon>
    </lineage>
</organism>
<protein>
    <submittedName>
        <fullName evidence="2">Uncharacterized protein</fullName>
    </submittedName>
</protein>
<accession>A0A4U6TCI6</accession>
<dbReference type="Gramene" id="TKV98673">
    <property type="protein sequence ID" value="TKV98673"/>
    <property type="gene ID" value="SEVIR_9G575200v2"/>
</dbReference>
<reference evidence="2" key="1">
    <citation type="submission" date="2019-03" db="EMBL/GenBank/DDBJ databases">
        <title>WGS assembly of Setaria viridis.</title>
        <authorList>
            <person name="Huang P."/>
            <person name="Jenkins J."/>
            <person name="Grimwood J."/>
            <person name="Barry K."/>
            <person name="Healey A."/>
            <person name="Mamidi S."/>
            <person name="Sreedasyam A."/>
            <person name="Shu S."/>
            <person name="Feldman M."/>
            <person name="Wu J."/>
            <person name="Yu Y."/>
            <person name="Chen C."/>
            <person name="Johnson J."/>
            <person name="Rokhsar D."/>
            <person name="Baxter I."/>
            <person name="Schmutz J."/>
            <person name="Brutnell T."/>
            <person name="Kellogg E."/>
        </authorList>
    </citation>
    <scope>NUCLEOTIDE SEQUENCE [LARGE SCALE GENOMIC DNA]</scope>
</reference>
<feature type="region of interest" description="Disordered" evidence="1">
    <location>
        <begin position="141"/>
        <end position="185"/>
    </location>
</feature>
<dbReference type="Proteomes" id="UP000298652">
    <property type="component" value="Chromosome 9"/>
</dbReference>
<evidence type="ECO:0000256" key="1">
    <source>
        <dbReference type="SAM" id="MobiDB-lite"/>
    </source>
</evidence>
<feature type="compositionally biased region" description="Basic and acidic residues" evidence="1">
    <location>
        <begin position="141"/>
        <end position="175"/>
    </location>
</feature>
<evidence type="ECO:0000313" key="3">
    <source>
        <dbReference type="Proteomes" id="UP000298652"/>
    </source>
</evidence>
<gene>
    <name evidence="2" type="ORF">SEVIR_9G575200v2</name>
</gene>